<dbReference type="GO" id="GO:0000270">
    <property type="term" value="P:peptidoglycan metabolic process"/>
    <property type="evidence" value="ECO:0007669"/>
    <property type="project" value="TreeGrafter"/>
</dbReference>
<dbReference type="InterPro" id="IPR012338">
    <property type="entry name" value="Beta-lactam/transpept-like"/>
</dbReference>
<dbReference type="SUPFAM" id="SSF56601">
    <property type="entry name" value="beta-lactamase/transpeptidase-like"/>
    <property type="match status" value="1"/>
</dbReference>
<dbReference type="GO" id="GO:0006508">
    <property type="term" value="P:proteolysis"/>
    <property type="evidence" value="ECO:0007669"/>
    <property type="project" value="InterPro"/>
</dbReference>
<dbReference type="Pfam" id="PF02113">
    <property type="entry name" value="Peptidase_S13"/>
    <property type="match status" value="1"/>
</dbReference>
<accession>A0A6J6KBB3</accession>
<dbReference type="PRINTS" id="PR00922">
    <property type="entry name" value="DADACBPTASE3"/>
</dbReference>
<evidence type="ECO:0000313" key="3">
    <source>
        <dbReference type="EMBL" id="CAB4561556.1"/>
    </source>
</evidence>
<dbReference type="AlphaFoldDB" id="A0A6J6KBB3"/>
<evidence type="ECO:0000313" key="4">
    <source>
        <dbReference type="EMBL" id="CAB4647070.1"/>
    </source>
</evidence>
<dbReference type="EMBL" id="CAEZVY010000103">
    <property type="protein sequence ID" value="CAB4647070.1"/>
    <property type="molecule type" value="Genomic_DNA"/>
</dbReference>
<reference evidence="4" key="1">
    <citation type="submission" date="2020-05" db="EMBL/GenBank/DDBJ databases">
        <authorList>
            <person name="Chiriac C."/>
            <person name="Salcher M."/>
            <person name="Ghai R."/>
            <person name="Kavagutti S V."/>
        </authorList>
    </citation>
    <scope>NUCLEOTIDE SEQUENCE</scope>
</reference>
<keyword evidence="2" id="KW-0378">Hydrolase</keyword>
<dbReference type="EMBL" id="CAEZTM010000003">
    <property type="protein sequence ID" value="CAB4561556.1"/>
    <property type="molecule type" value="Genomic_DNA"/>
</dbReference>
<dbReference type="InterPro" id="IPR000667">
    <property type="entry name" value="Peptidase_S13"/>
</dbReference>
<organism evidence="4">
    <name type="scientific">freshwater metagenome</name>
    <dbReference type="NCBI Taxonomy" id="449393"/>
    <lineage>
        <taxon>unclassified sequences</taxon>
        <taxon>metagenomes</taxon>
        <taxon>ecological metagenomes</taxon>
    </lineage>
</organism>
<dbReference type="GO" id="GO:0004185">
    <property type="term" value="F:serine-type carboxypeptidase activity"/>
    <property type="evidence" value="ECO:0007669"/>
    <property type="project" value="InterPro"/>
</dbReference>
<dbReference type="PANTHER" id="PTHR30023:SF0">
    <property type="entry name" value="PENICILLIN-SENSITIVE CARBOXYPEPTIDASE A"/>
    <property type="match status" value="1"/>
</dbReference>
<evidence type="ECO:0000256" key="2">
    <source>
        <dbReference type="ARBA" id="ARBA00022801"/>
    </source>
</evidence>
<dbReference type="NCBIfam" id="TIGR00666">
    <property type="entry name" value="PBP4"/>
    <property type="match status" value="1"/>
</dbReference>
<gene>
    <name evidence="3" type="ORF">UFOPK1684_00131</name>
    <name evidence="4" type="ORF">UFOPK2158_00987</name>
</gene>
<comment type="similarity">
    <text evidence="1">Belongs to the peptidase S13 family.</text>
</comment>
<evidence type="ECO:0000256" key="1">
    <source>
        <dbReference type="ARBA" id="ARBA00006096"/>
    </source>
</evidence>
<dbReference type="PANTHER" id="PTHR30023">
    <property type="entry name" value="D-ALANYL-D-ALANINE CARBOXYPEPTIDASE"/>
    <property type="match status" value="1"/>
</dbReference>
<proteinExistence type="inferred from homology"/>
<protein>
    <submittedName>
        <fullName evidence="4">Unannotated protein</fullName>
    </submittedName>
</protein>
<sequence>MPPARALPIAARRWLTAVAALVVTALAAGGSFALGALVPEGELSEGSLAPEPEVQVADSGRVVPATMPVPLRIRTCSVAEASLNEALGDFSGVVVDPYTGDVLFSRASEALVPPASVMKIVTGAAALAVLGPEMRFSTSVLATDDPARVVLVGGGDSTLSRLATGTPSVYSGAATLQNLAEKTIATAQAGLPEGERVTITEVVVDAALWPTEDAFDASWSRDAASNGFISRVTALQVDGDRDNPQVELSKRGSDPVRRAGDEFVKALRAAGNAGRYVKVTVGDAPVEGPVLASVESPPVSDLVRYMMKESDNTLAEMLARHVSLAQGAGGTAASLATVIPSVIAGLGLPPEGIVVQDGSGLSPLNQVSPAFIALLLSEVARGDGPLASLRQSLPIAGVDGSLDDRFIGTNTIVHDRVQAKTGSITGVRSLAGFVTGADEEPLAFAFFAQGTVGDETRFAIESLVTAVYRCGSNLADF</sequence>
<dbReference type="Gene3D" id="3.40.710.10">
    <property type="entry name" value="DD-peptidase/beta-lactamase superfamily"/>
    <property type="match status" value="2"/>
</dbReference>
<name>A0A6J6KBB3_9ZZZZ</name>